<gene>
    <name evidence="1" type="ORF">V6N11_033077</name>
</gene>
<comment type="caution">
    <text evidence="1">The sequence shown here is derived from an EMBL/GenBank/DDBJ whole genome shotgun (WGS) entry which is preliminary data.</text>
</comment>
<evidence type="ECO:0000313" key="2">
    <source>
        <dbReference type="Proteomes" id="UP001396334"/>
    </source>
</evidence>
<dbReference type="Proteomes" id="UP001396334">
    <property type="component" value="Unassembled WGS sequence"/>
</dbReference>
<accession>A0ABR1ZB93</accession>
<dbReference type="EMBL" id="JBBPBN010001785">
    <property type="protein sequence ID" value="KAK8477549.1"/>
    <property type="molecule type" value="Genomic_DNA"/>
</dbReference>
<reference evidence="1 2" key="1">
    <citation type="journal article" date="2024" name="G3 (Bethesda)">
        <title>Genome assembly of Hibiscus sabdariffa L. provides insights into metabolisms of medicinal natural products.</title>
        <authorList>
            <person name="Kim T."/>
        </authorList>
    </citation>
    <scope>NUCLEOTIDE SEQUENCE [LARGE SCALE GENOMIC DNA]</scope>
    <source>
        <strain evidence="1">TK-2024</strain>
        <tissue evidence="1">Old leaves</tissue>
    </source>
</reference>
<protein>
    <submittedName>
        <fullName evidence="1">Uncharacterized protein</fullName>
    </submittedName>
</protein>
<name>A0ABR1ZB93_9ROSI</name>
<evidence type="ECO:0000313" key="1">
    <source>
        <dbReference type="EMBL" id="KAK8477549.1"/>
    </source>
</evidence>
<sequence length="173" mass="18592">MPLRRELRSIAVGVVSQDQENVIPPRGLPPPLPNPPVGATQAPPALAGLMVGSRYAGNNGVQFLLYIGSRDHLRQDCSLVAQEGQALVVVSTGVCCGCGFFENRKQYDVPRRVAHTVASQPESGGTFTLQSLSLYALMDSGSTHSYIHHEHAHLIFVSVKELDVGMRVVSSFG</sequence>
<proteinExistence type="predicted"/>
<keyword evidence="2" id="KW-1185">Reference proteome</keyword>
<organism evidence="1 2">
    <name type="scientific">Hibiscus sabdariffa</name>
    <name type="common">roselle</name>
    <dbReference type="NCBI Taxonomy" id="183260"/>
    <lineage>
        <taxon>Eukaryota</taxon>
        <taxon>Viridiplantae</taxon>
        <taxon>Streptophyta</taxon>
        <taxon>Embryophyta</taxon>
        <taxon>Tracheophyta</taxon>
        <taxon>Spermatophyta</taxon>
        <taxon>Magnoliopsida</taxon>
        <taxon>eudicotyledons</taxon>
        <taxon>Gunneridae</taxon>
        <taxon>Pentapetalae</taxon>
        <taxon>rosids</taxon>
        <taxon>malvids</taxon>
        <taxon>Malvales</taxon>
        <taxon>Malvaceae</taxon>
        <taxon>Malvoideae</taxon>
        <taxon>Hibiscus</taxon>
    </lineage>
</organism>